<dbReference type="PANTHER" id="PTHR30385:SF4">
    <property type="entry name" value="RNA POLYMERASE SIGMA-E FACTOR"/>
    <property type="match status" value="1"/>
</dbReference>
<keyword evidence="2" id="KW-0731">Sigma factor</keyword>
<dbReference type="Gene3D" id="1.10.10.10">
    <property type="entry name" value="Winged helix-like DNA-binding domain superfamily/Winged helix DNA-binding domain"/>
    <property type="match status" value="2"/>
</dbReference>
<dbReference type="NCBIfam" id="TIGR02980">
    <property type="entry name" value="SigBFG"/>
    <property type="match status" value="1"/>
</dbReference>
<dbReference type="InterPro" id="IPR014284">
    <property type="entry name" value="RNA_pol_sigma-70_dom"/>
</dbReference>
<feature type="domain" description="RNA polymerase sigma-70 region 3" evidence="5">
    <location>
        <begin position="126"/>
        <end position="178"/>
    </location>
</feature>
<dbReference type="EMBL" id="CP079105">
    <property type="protein sequence ID" value="QXQ14320.1"/>
    <property type="molecule type" value="Genomic_DNA"/>
</dbReference>
<dbReference type="NCBIfam" id="NF005514">
    <property type="entry name" value="PRK07122.1"/>
    <property type="match status" value="1"/>
</dbReference>
<dbReference type="SUPFAM" id="SSF88659">
    <property type="entry name" value="Sigma3 and sigma4 domains of RNA polymerase sigma factors"/>
    <property type="match status" value="2"/>
</dbReference>
<accession>A0ABX8S8Y8</accession>
<dbReference type="Pfam" id="PF04542">
    <property type="entry name" value="Sigma70_r2"/>
    <property type="match status" value="1"/>
</dbReference>
<dbReference type="Pfam" id="PF04545">
    <property type="entry name" value="Sigma70_r4"/>
    <property type="match status" value="1"/>
</dbReference>
<dbReference type="Pfam" id="PF04539">
    <property type="entry name" value="Sigma70_r3"/>
    <property type="match status" value="1"/>
</dbReference>
<keyword evidence="1" id="KW-0805">Transcription regulation</keyword>
<reference evidence="8" key="1">
    <citation type="submission" date="2021-07" db="EMBL/GenBank/DDBJ databases">
        <title>Candidatus Kaistella beijingensis sp. nov. isolated from a municipal wastewater treatment plant is involved in sludge foaming.</title>
        <authorList>
            <person name="Song Y."/>
            <person name="Liu S.-J."/>
        </authorList>
    </citation>
    <scope>NUCLEOTIDE SEQUENCE</scope>
    <source>
        <strain evidence="8">DSM 43998</strain>
    </source>
</reference>
<keyword evidence="3" id="KW-0238">DNA-binding</keyword>
<gene>
    <name evidence="8" type="ORF">KV203_02495</name>
</gene>
<dbReference type="Gene3D" id="1.20.120.1810">
    <property type="match status" value="1"/>
</dbReference>
<evidence type="ECO:0000256" key="2">
    <source>
        <dbReference type="ARBA" id="ARBA00023082"/>
    </source>
</evidence>
<sequence>MTGSSAGSGRARTAGEYDDVIAVFTEISRLPADDPGRAQLRDQLVTRCLPLAEHLAWRFTGRGEPHDDLLQVARLGLVNAVDRFDVDHGADFVSFAVPTIMGEIRRHFRDTSWAMRVPRRLKELHVTLSRAAGEMSQRLGRAPTVRELSDELDLSVEEVSEGLVAGNAYQTVSVDAETRGPDTLPLRETLGELDEAIMSVEDHESLRPLLEALPERERTVLMLRFFGNMTQSQIAERVGVSQMHVSRILARTLAQLRRELE</sequence>
<dbReference type="InterPro" id="IPR013325">
    <property type="entry name" value="RNA_pol_sigma_r2"/>
</dbReference>
<feature type="domain" description="RNA polymerase sigma-70 region 4" evidence="7">
    <location>
        <begin position="209"/>
        <end position="257"/>
    </location>
</feature>
<evidence type="ECO:0000259" key="7">
    <source>
        <dbReference type="Pfam" id="PF04545"/>
    </source>
</evidence>
<dbReference type="PRINTS" id="PR00046">
    <property type="entry name" value="SIGMA70FCT"/>
</dbReference>
<dbReference type="RefSeq" id="WP_066466840.1">
    <property type="nucleotide sequence ID" value="NZ_CBCRUZ010000003.1"/>
</dbReference>
<evidence type="ECO:0000259" key="6">
    <source>
        <dbReference type="Pfam" id="PF04542"/>
    </source>
</evidence>
<dbReference type="SUPFAM" id="SSF88946">
    <property type="entry name" value="Sigma2 domain of RNA polymerase sigma factors"/>
    <property type="match status" value="1"/>
</dbReference>
<dbReference type="InterPro" id="IPR000943">
    <property type="entry name" value="RNA_pol_sigma70"/>
</dbReference>
<keyword evidence="4" id="KW-0804">Transcription</keyword>
<evidence type="ECO:0000256" key="4">
    <source>
        <dbReference type="ARBA" id="ARBA00023163"/>
    </source>
</evidence>
<dbReference type="CDD" id="cd06171">
    <property type="entry name" value="Sigma70_r4"/>
    <property type="match status" value="1"/>
</dbReference>
<protein>
    <submittedName>
        <fullName evidence="8">SigB/SigF/SigG family RNA polymerase sigma factor</fullName>
    </submittedName>
</protein>
<evidence type="ECO:0000313" key="8">
    <source>
        <dbReference type="EMBL" id="QXQ14320.1"/>
    </source>
</evidence>
<dbReference type="InterPro" id="IPR013324">
    <property type="entry name" value="RNA_pol_sigma_r3/r4-like"/>
</dbReference>
<name>A0ABX8S8Y8_9ACTN</name>
<evidence type="ECO:0000259" key="5">
    <source>
        <dbReference type="Pfam" id="PF04539"/>
    </source>
</evidence>
<evidence type="ECO:0000256" key="1">
    <source>
        <dbReference type="ARBA" id="ARBA00023015"/>
    </source>
</evidence>
<dbReference type="NCBIfam" id="TIGR02937">
    <property type="entry name" value="sigma70-ECF"/>
    <property type="match status" value="1"/>
</dbReference>
<dbReference type="InterPro" id="IPR007627">
    <property type="entry name" value="RNA_pol_sigma70_r2"/>
</dbReference>
<dbReference type="InterPro" id="IPR007624">
    <property type="entry name" value="RNA_pol_sigma70_r3"/>
</dbReference>
<dbReference type="InterPro" id="IPR036388">
    <property type="entry name" value="WH-like_DNA-bd_sf"/>
</dbReference>
<keyword evidence="9" id="KW-1185">Reference proteome</keyword>
<proteinExistence type="predicted"/>
<feature type="domain" description="RNA polymerase sigma-70 region 2" evidence="6">
    <location>
        <begin position="44"/>
        <end position="113"/>
    </location>
</feature>
<dbReference type="Proteomes" id="UP000887023">
    <property type="component" value="Chromosome"/>
</dbReference>
<dbReference type="InterPro" id="IPR007630">
    <property type="entry name" value="RNA_pol_sigma70_r4"/>
</dbReference>
<organism evidence="8 9">
    <name type="scientific">Skermania pinensis</name>
    <dbReference type="NCBI Taxonomy" id="39122"/>
    <lineage>
        <taxon>Bacteria</taxon>
        <taxon>Bacillati</taxon>
        <taxon>Actinomycetota</taxon>
        <taxon>Actinomycetes</taxon>
        <taxon>Mycobacteriales</taxon>
        <taxon>Gordoniaceae</taxon>
        <taxon>Skermania</taxon>
    </lineage>
</organism>
<evidence type="ECO:0000313" key="9">
    <source>
        <dbReference type="Proteomes" id="UP000887023"/>
    </source>
</evidence>
<dbReference type="PANTHER" id="PTHR30385">
    <property type="entry name" value="SIGMA FACTOR F FLAGELLAR"/>
    <property type="match status" value="1"/>
</dbReference>
<evidence type="ECO:0000256" key="3">
    <source>
        <dbReference type="ARBA" id="ARBA00023125"/>
    </source>
</evidence>
<dbReference type="InterPro" id="IPR014322">
    <property type="entry name" value="RNA_pol_sigma-B/F/G"/>
</dbReference>